<sequence>MSMITSEHLDLFPMFQMSTAADVFALFLCIISMIFKAALLLVYRRLPVEQKNTHFWFYIVTSFCFAVVSFIVGVVGFVSPRLLVCSFFPTVFIFMLFESLSDTCLIGYALSFFPGYNSFMLLLGSLLAGLVCTSIKLILIYNPNAVVVDSCYGTFVSSREGVLAAIGVELVFFVVLLLLATSVYIHKFKEDRIERAFYGRKCVMNMTLVGGIAVMVTAIFGVIEYETIVSLLKYNYLTIIYSIESCIICIAAVVSCPITWSSITAMFPYKMKKAKVDTMPRQQLYCSMSLRNPHPQKKKVSSEGAQNTPTETGVREESVSEGSEPVENKAPETQ</sequence>
<reference evidence="4" key="1">
    <citation type="journal article" date="2015" name="Nat. Genet.">
        <title>The genome and transcriptome of the zoonotic hookworm Ancylostoma ceylanicum identify infection-specific gene families.</title>
        <authorList>
            <person name="Schwarz E.M."/>
            <person name="Hu Y."/>
            <person name="Antoshechkin I."/>
            <person name="Miller M.M."/>
            <person name="Sternberg P.W."/>
            <person name="Aroian R.V."/>
        </authorList>
    </citation>
    <scope>NUCLEOTIDE SEQUENCE</scope>
    <source>
        <strain evidence="4">HY135</strain>
    </source>
</reference>
<dbReference type="AlphaFoldDB" id="A0A016SIQ1"/>
<feature type="transmembrane region" description="Helical" evidence="2">
    <location>
        <begin position="161"/>
        <end position="185"/>
    </location>
</feature>
<evidence type="ECO:0000313" key="4">
    <source>
        <dbReference type="Proteomes" id="UP000024635"/>
    </source>
</evidence>
<name>A0A016SIQ1_9BILA</name>
<protein>
    <submittedName>
        <fullName evidence="3">Uncharacterized protein</fullName>
    </submittedName>
</protein>
<evidence type="ECO:0000256" key="1">
    <source>
        <dbReference type="SAM" id="MobiDB-lite"/>
    </source>
</evidence>
<feature type="transmembrane region" description="Helical" evidence="2">
    <location>
        <begin position="91"/>
        <end position="113"/>
    </location>
</feature>
<proteinExistence type="predicted"/>
<accession>A0A016SIQ1</accession>
<keyword evidence="2" id="KW-1133">Transmembrane helix</keyword>
<keyword evidence="2" id="KW-0812">Transmembrane</keyword>
<feature type="transmembrane region" description="Helical" evidence="2">
    <location>
        <begin position="206"/>
        <end position="223"/>
    </location>
</feature>
<feature type="transmembrane region" description="Helical" evidence="2">
    <location>
        <begin position="235"/>
        <end position="263"/>
    </location>
</feature>
<evidence type="ECO:0000256" key="2">
    <source>
        <dbReference type="SAM" id="Phobius"/>
    </source>
</evidence>
<keyword evidence="2" id="KW-0472">Membrane</keyword>
<gene>
    <name evidence="3" type="primary">Acey_s0219.g2469</name>
    <name evidence="3" type="ORF">Y032_0219g2469</name>
</gene>
<keyword evidence="4" id="KW-1185">Reference proteome</keyword>
<evidence type="ECO:0000313" key="3">
    <source>
        <dbReference type="EMBL" id="EYB90500.1"/>
    </source>
</evidence>
<dbReference type="OrthoDB" id="5876472at2759"/>
<feature type="region of interest" description="Disordered" evidence="1">
    <location>
        <begin position="292"/>
        <end position="334"/>
    </location>
</feature>
<feature type="transmembrane region" description="Helical" evidence="2">
    <location>
        <begin position="20"/>
        <end position="43"/>
    </location>
</feature>
<dbReference type="Proteomes" id="UP000024635">
    <property type="component" value="Unassembled WGS sequence"/>
</dbReference>
<feature type="transmembrane region" description="Helical" evidence="2">
    <location>
        <begin position="55"/>
        <end position="79"/>
    </location>
</feature>
<organism evidence="3 4">
    <name type="scientific">Ancylostoma ceylanicum</name>
    <dbReference type="NCBI Taxonomy" id="53326"/>
    <lineage>
        <taxon>Eukaryota</taxon>
        <taxon>Metazoa</taxon>
        <taxon>Ecdysozoa</taxon>
        <taxon>Nematoda</taxon>
        <taxon>Chromadorea</taxon>
        <taxon>Rhabditida</taxon>
        <taxon>Rhabditina</taxon>
        <taxon>Rhabditomorpha</taxon>
        <taxon>Strongyloidea</taxon>
        <taxon>Ancylostomatidae</taxon>
        <taxon>Ancylostomatinae</taxon>
        <taxon>Ancylostoma</taxon>
    </lineage>
</organism>
<feature type="transmembrane region" description="Helical" evidence="2">
    <location>
        <begin position="120"/>
        <end position="141"/>
    </location>
</feature>
<dbReference type="EMBL" id="JARK01001555">
    <property type="protein sequence ID" value="EYB90500.1"/>
    <property type="molecule type" value="Genomic_DNA"/>
</dbReference>
<comment type="caution">
    <text evidence="3">The sequence shown here is derived from an EMBL/GenBank/DDBJ whole genome shotgun (WGS) entry which is preliminary data.</text>
</comment>